<dbReference type="AlphaFoldDB" id="A0A9P9WUA0"/>
<keyword evidence="6" id="KW-0175">Coiled coil</keyword>
<feature type="domain" description="UEV" evidence="10">
    <location>
        <begin position="104"/>
        <end position="249"/>
    </location>
</feature>
<dbReference type="InterPro" id="IPR017916">
    <property type="entry name" value="SB_dom"/>
</dbReference>
<dbReference type="PROSITE" id="PS51322">
    <property type="entry name" value="UEV"/>
    <property type="match status" value="1"/>
</dbReference>
<dbReference type="InterPro" id="IPR052070">
    <property type="entry name" value="ESCRT-I_UEV_domain"/>
</dbReference>
<keyword evidence="12" id="KW-1185">Reference proteome</keyword>
<feature type="compositionally biased region" description="Pro residues" evidence="8">
    <location>
        <begin position="476"/>
        <end position="486"/>
    </location>
</feature>
<feature type="compositionally biased region" description="Low complexity" evidence="8">
    <location>
        <begin position="331"/>
        <end position="342"/>
    </location>
</feature>
<feature type="compositionally biased region" description="Polar residues" evidence="8">
    <location>
        <begin position="387"/>
        <end position="396"/>
    </location>
</feature>
<feature type="region of interest" description="Disordered" evidence="8">
    <location>
        <begin position="246"/>
        <end position="489"/>
    </location>
</feature>
<dbReference type="InterPro" id="IPR016135">
    <property type="entry name" value="UBQ-conjugating_enzyme/RWD"/>
</dbReference>
<dbReference type="SUPFAM" id="SSF54495">
    <property type="entry name" value="UBC-like"/>
    <property type="match status" value="1"/>
</dbReference>
<protein>
    <submittedName>
        <fullName evidence="11">Uncharacterized protein</fullName>
    </submittedName>
</protein>
<keyword evidence="5 7" id="KW-0653">Protein transport</keyword>
<feature type="compositionally biased region" description="Low complexity" evidence="8">
    <location>
        <begin position="429"/>
        <end position="446"/>
    </location>
</feature>
<dbReference type="GO" id="GO:0043130">
    <property type="term" value="F:ubiquitin binding"/>
    <property type="evidence" value="ECO:0007669"/>
    <property type="project" value="TreeGrafter"/>
</dbReference>
<proteinExistence type="inferred from homology"/>
<dbReference type="Proteomes" id="UP000829685">
    <property type="component" value="Unassembled WGS sequence"/>
</dbReference>
<dbReference type="Pfam" id="PF09454">
    <property type="entry name" value="Vps23_core"/>
    <property type="match status" value="1"/>
</dbReference>
<gene>
    <name evidence="11" type="ORF">JX265_002259</name>
</gene>
<evidence type="ECO:0000256" key="8">
    <source>
        <dbReference type="SAM" id="MobiDB-lite"/>
    </source>
</evidence>
<evidence type="ECO:0000256" key="1">
    <source>
        <dbReference type="ARBA" id="ARBA00004177"/>
    </source>
</evidence>
<sequence length="649" mass="70474">MDAGGAGGDEGPPGALWASKHGRLCVGPTPQRALIGSWSPAIPGSALSLGGRMDKASATPTWMKLSAILDERSVASPPRYTDHDAIWEDIDNRPGPYKMVVQQHVLNWLYSVLTSEYHDVQRTYNDVAQALSQYPSLSPRTDVHTFDNGVSALLVHLSGTLPVVFRGTTYRFPISIWVPHAYPREAPLAYVNPTESMMIRPGQHIDPQGRIYHPYLVGWAEYWDKSSMLDFLAILRDVFAKEPPVIARQQQQPRPPPQQQATPSATPPPIPPLPHELSRTPAQTHTPHSADGLPPPPPPKGSDAPQVVPGQAINANSGPPLPPLPPGIHRPQSQYGSQQPQQAHRLSRYETAPPLPPQVTGQQQAHPQPVQAYQQAPSPAPQHQHQTLYAQGNTQAGYPPQGPRQADAVSPTGPYNDPRASYAGPPPNWQQQQPPAQQPTVQQQPFQQPPAPPQSKPPPPPDIMDEPLTLSLPSPSNLPPPPIPPNPEKDALLRQLGMTLHQHRLRARQQNESSLAGLIAQRNAMLTALQNIQSDTNSLGSLSTVLSSNTSDLQSSLKEADAVIINSRKKAPPGIDELLVAPTVVGNQLYDVVAEERALGDAIFILGRAVERGRITPAAFAKTTRSLAREWYLKKALAKKIGRGMGLVS</sequence>
<feature type="compositionally biased region" description="Pro residues" evidence="8">
    <location>
        <begin position="319"/>
        <end position="328"/>
    </location>
</feature>
<dbReference type="PANTHER" id="PTHR23306:SF3">
    <property type="entry name" value="TUMOR SUPPRESSOR PROTEIN 101"/>
    <property type="match status" value="1"/>
</dbReference>
<comment type="subcellular location">
    <subcellularLocation>
        <location evidence="1">Endosome</location>
    </subcellularLocation>
</comment>
<dbReference type="Gene3D" id="6.10.140.820">
    <property type="match status" value="1"/>
</dbReference>
<evidence type="ECO:0000256" key="2">
    <source>
        <dbReference type="ARBA" id="ARBA00009594"/>
    </source>
</evidence>
<dbReference type="EMBL" id="JAFIMR010000004">
    <property type="protein sequence ID" value="KAI1879305.1"/>
    <property type="molecule type" value="Genomic_DNA"/>
</dbReference>
<dbReference type="SUPFAM" id="SSF140111">
    <property type="entry name" value="Endosomal sorting complex assembly domain"/>
    <property type="match status" value="1"/>
</dbReference>
<dbReference type="CDD" id="cd11685">
    <property type="entry name" value="UEV_TSG101-like"/>
    <property type="match status" value="1"/>
</dbReference>
<accession>A0A9P9WUA0</accession>
<comment type="similarity">
    <text evidence="2">Belongs to the ubiquitin-conjugating enzyme family. UEV subfamily.</text>
</comment>
<dbReference type="PANTHER" id="PTHR23306">
    <property type="entry name" value="TUMOR SUSCEPTIBILITY GENE 101 PROTEIN-RELATED"/>
    <property type="match status" value="1"/>
</dbReference>
<evidence type="ECO:0000313" key="12">
    <source>
        <dbReference type="Proteomes" id="UP000829685"/>
    </source>
</evidence>
<feature type="compositionally biased region" description="Pro residues" evidence="8">
    <location>
        <begin position="265"/>
        <end position="274"/>
    </location>
</feature>
<reference evidence="11" key="1">
    <citation type="submission" date="2021-03" db="EMBL/GenBank/DDBJ databases">
        <title>Revisited historic fungal species revealed as producer of novel bioactive compounds through whole genome sequencing and comparative genomics.</title>
        <authorList>
            <person name="Vignolle G.A."/>
            <person name="Hochenegger N."/>
            <person name="Mach R.L."/>
            <person name="Mach-Aigner A.R."/>
            <person name="Javad Rahimi M."/>
            <person name="Salim K.A."/>
            <person name="Chan C.M."/>
            <person name="Lim L.B.L."/>
            <person name="Cai F."/>
            <person name="Druzhinina I.S."/>
            <person name="U'Ren J.M."/>
            <person name="Derntl C."/>
        </authorList>
    </citation>
    <scope>NUCLEOTIDE SEQUENCE</scope>
    <source>
        <strain evidence="11">TUCIM 5799</strain>
    </source>
</reference>
<feature type="compositionally biased region" description="Low complexity" evidence="8">
    <location>
        <begin position="362"/>
        <end position="386"/>
    </location>
</feature>
<evidence type="ECO:0000313" key="11">
    <source>
        <dbReference type="EMBL" id="KAI1879305.1"/>
    </source>
</evidence>
<organism evidence="11 12">
    <name type="scientific">Neoarthrinium moseri</name>
    <dbReference type="NCBI Taxonomy" id="1658444"/>
    <lineage>
        <taxon>Eukaryota</taxon>
        <taxon>Fungi</taxon>
        <taxon>Dikarya</taxon>
        <taxon>Ascomycota</taxon>
        <taxon>Pezizomycotina</taxon>
        <taxon>Sordariomycetes</taxon>
        <taxon>Xylariomycetidae</taxon>
        <taxon>Amphisphaeriales</taxon>
        <taxon>Apiosporaceae</taxon>
        <taxon>Neoarthrinium</taxon>
    </lineage>
</organism>
<evidence type="ECO:0000256" key="6">
    <source>
        <dbReference type="ARBA" id="ARBA00023054"/>
    </source>
</evidence>
<dbReference type="GO" id="GO:0043162">
    <property type="term" value="P:ubiquitin-dependent protein catabolic process via the multivesicular body sorting pathway"/>
    <property type="evidence" value="ECO:0007669"/>
    <property type="project" value="UniProtKB-ARBA"/>
</dbReference>
<feature type="compositionally biased region" description="Pro residues" evidence="8">
    <location>
        <begin position="447"/>
        <end position="462"/>
    </location>
</feature>
<evidence type="ECO:0000259" key="9">
    <source>
        <dbReference type="PROSITE" id="PS51312"/>
    </source>
</evidence>
<name>A0A9P9WUA0_9PEZI</name>
<dbReference type="GO" id="GO:0000813">
    <property type="term" value="C:ESCRT I complex"/>
    <property type="evidence" value="ECO:0007669"/>
    <property type="project" value="TreeGrafter"/>
</dbReference>
<evidence type="ECO:0000256" key="3">
    <source>
        <dbReference type="ARBA" id="ARBA00022448"/>
    </source>
</evidence>
<dbReference type="InterPro" id="IPR008883">
    <property type="entry name" value="UEV_N"/>
</dbReference>
<dbReference type="GO" id="GO:0006886">
    <property type="term" value="P:intracellular protein transport"/>
    <property type="evidence" value="ECO:0007669"/>
    <property type="project" value="UniProtKB-ARBA"/>
</dbReference>
<comment type="caution">
    <text evidence="11">The sequence shown here is derived from an EMBL/GenBank/DDBJ whole genome shotgun (WGS) entry which is preliminary data.</text>
</comment>
<dbReference type="Gene3D" id="3.10.110.10">
    <property type="entry name" value="Ubiquitin Conjugating Enzyme"/>
    <property type="match status" value="1"/>
</dbReference>
<keyword evidence="4" id="KW-0967">Endosome</keyword>
<keyword evidence="3 7" id="KW-0813">Transport</keyword>
<dbReference type="Pfam" id="PF05743">
    <property type="entry name" value="UEV"/>
    <property type="match status" value="1"/>
</dbReference>
<evidence type="ECO:0000259" key="10">
    <source>
        <dbReference type="PROSITE" id="PS51322"/>
    </source>
</evidence>
<feature type="domain" description="SB" evidence="9">
    <location>
        <begin position="583"/>
        <end position="649"/>
    </location>
</feature>
<dbReference type="GO" id="GO:0072666">
    <property type="term" value="P:establishment of protein localization to vacuole"/>
    <property type="evidence" value="ECO:0007669"/>
    <property type="project" value="UniProtKB-ARBA"/>
</dbReference>
<dbReference type="PROSITE" id="PS51312">
    <property type="entry name" value="SB"/>
    <property type="match status" value="1"/>
</dbReference>
<evidence type="ECO:0000256" key="4">
    <source>
        <dbReference type="ARBA" id="ARBA00022753"/>
    </source>
</evidence>
<evidence type="ECO:0000256" key="7">
    <source>
        <dbReference type="PROSITE-ProRule" id="PRU00644"/>
    </source>
</evidence>
<evidence type="ECO:0000256" key="5">
    <source>
        <dbReference type="ARBA" id="ARBA00022927"/>
    </source>
</evidence>
<dbReference type="InterPro" id="IPR037202">
    <property type="entry name" value="ESCRT_assembly_dom"/>
</dbReference>